<dbReference type="AlphaFoldDB" id="G0U073"/>
<accession>G0U073</accession>
<keyword evidence="2" id="KW-0472">Membrane</keyword>
<proteinExistence type="predicted"/>
<dbReference type="VEuPathDB" id="TriTrypDB:TvY486_0800790"/>
<organism evidence="3">
    <name type="scientific">Trypanosoma vivax (strain Y486)</name>
    <dbReference type="NCBI Taxonomy" id="1055687"/>
    <lineage>
        <taxon>Eukaryota</taxon>
        <taxon>Discoba</taxon>
        <taxon>Euglenozoa</taxon>
        <taxon>Kinetoplastea</taxon>
        <taxon>Metakinetoplastina</taxon>
        <taxon>Trypanosomatida</taxon>
        <taxon>Trypanosomatidae</taxon>
        <taxon>Trypanosoma</taxon>
        <taxon>Duttonella</taxon>
    </lineage>
</organism>
<evidence type="ECO:0000256" key="2">
    <source>
        <dbReference type="SAM" id="Phobius"/>
    </source>
</evidence>
<sequence length="259" mass="29064">MALEPWVPYPQKKKKNTLFPSPSFSPLPCSPNLNPNPGPFRRASPSPSPSSPSFPTLSSPPPPLKAPHPAPCHAPCARAPFSYAHVLAALLGARSVCTPGTLSTKAFIRTVSVLYWYEKLPVARLVVILDTALVAAGPAAKQHKTNFCFVYFFYFFFIIIYYYLGVVIFFRFFLPAHRALSPSSHRPFCPETRPARRRVRPYLAECTASRPICEVKRPQAPLVRRSVMALEPWVPYPQKKKKHPFPFPHLFPAPLLSQS</sequence>
<reference evidence="3" key="1">
    <citation type="journal article" date="2012" name="Proc. Natl. Acad. Sci. U.S.A.">
        <title>Antigenic diversity is generated by distinct evolutionary mechanisms in African trypanosome species.</title>
        <authorList>
            <person name="Jackson A.P."/>
            <person name="Berry A."/>
            <person name="Aslett M."/>
            <person name="Allison H.C."/>
            <person name="Burton P."/>
            <person name="Vavrova-Anderson J."/>
            <person name="Brown R."/>
            <person name="Browne H."/>
            <person name="Corton N."/>
            <person name="Hauser H."/>
            <person name="Gamble J."/>
            <person name="Gilderthorp R."/>
            <person name="Marcello L."/>
            <person name="McQuillan J."/>
            <person name="Otto T.D."/>
            <person name="Quail M.A."/>
            <person name="Sanders M.J."/>
            <person name="van Tonder A."/>
            <person name="Ginger M.L."/>
            <person name="Field M.C."/>
            <person name="Barry J.D."/>
            <person name="Hertz-Fowler C."/>
            <person name="Berriman M."/>
        </authorList>
    </citation>
    <scope>NUCLEOTIDE SEQUENCE</scope>
    <source>
        <strain evidence="3">Y486</strain>
    </source>
</reference>
<feature type="transmembrane region" description="Helical" evidence="2">
    <location>
        <begin position="151"/>
        <end position="174"/>
    </location>
</feature>
<feature type="compositionally biased region" description="Pro residues" evidence="1">
    <location>
        <begin position="23"/>
        <end position="38"/>
    </location>
</feature>
<keyword evidence="2" id="KW-1133">Transmembrane helix</keyword>
<feature type="compositionally biased region" description="Pro residues" evidence="1">
    <location>
        <begin position="46"/>
        <end position="66"/>
    </location>
</feature>
<evidence type="ECO:0000313" key="3">
    <source>
        <dbReference type="EMBL" id="CCC49471.1"/>
    </source>
</evidence>
<dbReference type="EMBL" id="HE573024">
    <property type="protein sequence ID" value="CCC49471.1"/>
    <property type="molecule type" value="Genomic_DNA"/>
</dbReference>
<feature type="region of interest" description="Disordered" evidence="1">
    <location>
        <begin position="1"/>
        <end position="66"/>
    </location>
</feature>
<protein>
    <submittedName>
        <fullName evidence="3">Uncharacterized protein</fullName>
    </submittedName>
</protein>
<evidence type="ECO:0000256" key="1">
    <source>
        <dbReference type="SAM" id="MobiDB-lite"/>
    </source>
</evidence>
<gene>
    <name evidence="3" type="ORF">TVY486_0800790</name>
</gene>
<keyword evidence="2" id="KW-0812">Transmembrane</keyword>
<name>G0U073_TRYVY</name>